<dbReference type="PANTHER" id="PTHR30408:SF12">
    <property type="entry name" value="TYPE I RESTRICTION ENZYME MJAVIII SPECIFICITY SUBUNIT"/>
    <property type="match status" value="1"/>
</dbReference>
<protein>
    <submittedName>
        <fullName evidence="6">Restriction endonuclease subunit S</fullName>
        <ecNumber evidence="6">3.1.21.-</ecNumber>
    </submittedName>
</protein>
<feature type="domain" description="Type I restriction modification DNA specificity" evidence="5">
    <location>
        <begin position="22"/>
        <end position="202"/>
    </location>
</feature>
<keyword evidence="6" id="KW-0540">Nuclease</keyword>
<evidence type="ECO:0000256" key="3">
    <source>
        <dbReference type="ARBA" id="ARBA00023125"/>
    </source>
</evidence>
<dbReference type="Pfam" id="PF01420">
    <property type="entry name" value="Methylase_S"/>
    <property type="match status" value="2"/>
</dbReference>
<dbReference type="RefSeq" id="WP_353634742.1">
    <property type="nucleotide sequence ID" value="NZ_CP159204.1"/>
</dbReference>
<feature type="region of interest" description="Disordered" evidence="4">
    <location>
        <begin position="214"/>
        <end position="235"/>
    </location>
</feature>
<name>A0AAU8CDK5_9EURY</name>
<evidence type="ECO:0000256" key="4">
    <source>
        <dbReference type="SAM" id="MobiDB-lite"/>
    </source>
</evidence>
<gene>
    <name evidence="6" type="ORF">ABSL23_03620</name>
</gene>
<dbReference type="GeneID" id="91108207"/>
<evidence type="ECO:0000256" key="1">
    <source>
        <dbReference type="ARBA" id="ARBA00010923"/>
    </source>
</evidence>
<keyword evidence="2" id="KW-0680">Restriction system</keyword>
<comment type="similarity">
    <text evidence="1">Belongs to the type-I restriction system S methylase family.</text>
</comment>
<evidence type="ECO:0000259" key="5">
    <source>
        <dbReference type="Pfam" id="PF01420"/>
    </source>
</evidence>
<evidence type="ECO:0000256" key="2">
    <source>
        <dbReference type="ARBA" id="ARBA00022747"/>
    </source>
</evidence>
<dbReference type="InterPro" id="IPR052021">
    <property type="entry name" value="Type-I_RS_S_subunit"/>
</dbReference>
<dbReference type="CDD" id="cd17259">
    <property type="entry name" value="RMtype1_S_StySKI-TRD2-CR2_like"/>
    <property type="match status" value="1"/>
</dbReference>
<dbReference type="SUPFAM" id="SSF116734">
    <property type="entry name" value="DNA methylase specificity domain"/>
    <property type="match status" value="2"/>
</dbReference>
<dbReference type="EMBL" id="CP159204">
    <property type="protein sequence ID" value="XCF17112.1"/>
    <property type="molecule type" value="Genomic_DNA"/>
</dbReference>
<dbReference type="PANTHER" id="PTHR30408">
    <property type="entry name" value="TYPE-1 RESTRICTION ENZYME ECOKI SPECIFICITY PROTEIN"/>
    <property type="match status" value="1"/>
</dbReference>
<dbReference type="GO" id="GO:0009307">
    <property type="term" value="P:DNA restriction-modification system"/>
    <property type="evidence" value="ECO:0007669"/>
    <property type="project" value="UniProtKB-KW"/>
</dbReference>
<dbReference type="GO" id="GO:0003677">
    <property type="term" value="F:DNA binding"/>
    <property type="evidence" value="ECO:0007669"/>
    <property type="project" value="UniProtKB-KW"/>
</dbReference>
<dbReference type="GO" id="GO:0016787">
    <property type="term" value="F:hydrolase activity"/>
    <property type="evidence" value="ECO:0007669"/>
    <property type="project" value="UniProtKB-KW"/>
</dbReference>
<dbReference type="AlphaFoldDB" id="A0AAU8CDK5"/>
<proteinExistence type="inferred from homology"/>
<evidence type="ECO:0000313" key="6">
    <source>
        <dbReference type="EMBL" id="XCF17112.1"/>
    </source>
</evidence>
<dbReference type="Gene3D" id="1.10.287.1120">
    <property type="entry name" value="Bipartite methylase S protein"/>
    <property type="match status" value="1"/>
</dbReference>
<keyword evidence="3" id="KW-0238">DNA-binding</keyword>
<reference evidence="6" key="1">
    <citation type="submission" date="2024-06" db="EMBL/GenBank/DDBJ databases">
        <title>Genome Sequence of an extremely halophilic archaeon isolated from Permian era halite, Salado Formation, Carlsbad, New Mexico: Halobacterium sp. strain NMX12-1.</title>
        <authorList>
            <person name="Sotoa L."/>
            <person name="DasSarma P."/>
            <person name="Anton B.P."/>
            <person name="Vincze T."/>
            <person name="Verma I."/>
            <person name="Eralp B."/>
            <person name="Powers D.W."/>
            <person name="Dozier B.L."/>
            <person name="Roberts R.J."/>
            <person name="DasSarma S."/>
        </authorList>
    </citation>
    <scope>NUCLEOTIDE SEQUENCE</scope>
    <source>
        <strain evidence="6">NMX12-1</strain>
    </source>
</reference>
<feature type="compositionally biased region" description="Basic and acidic residues" evidence="4">
    <location>
        <begin position="9"/>
        <end position="22"/>
    </location>
</feature>
<dbReference type="Gene3D" id="3.90.220.20">
    <property type="entry name" value="DNA methylase specificity domains"/>
    <property type="match status" value="2"/>
</dbReference>
<feature type="region of interest" description="Disordered" evidence="4">
    <location>
        <begin position="1"/>
        <end position="22"/>
    </location>
</feature>
<organism evidence="6">
    <name type="scientific">Halobacterium sp. NMX12-1</name>
    <dbReference type="NCBI Taxonomy" id="3166650"/>
    <lineage>
        <taxon>Archaea</taxon>
        <taxon>Methanobacteriati</taxon>
        <taxon>Methanobacteriota</taxon>
        <taxon>Stenosarchaea group</taxon>
        <taxon>Halobacteria</taxon>
        <taxon>Halobacteriales</taxon>
        <taxon>Halobacteriaceae</taxon>
        <taxon>Halobacterium</taxon>
    </lineage>
</organism>
<dbReference type="InterPro" id="IPR000055">
    <property type="entry name" value="Restrct_endonuc_typeI_TRD"/>
</dbReference>
<keyword evidence="6" id="KW-0378">Hydrolase</keyword>
<feature type="domain" description="Type I restriction modification DNA specificity" evidence="5">
    <location>
        <begin position="242"/>
        <end position="420"/>
    </location>
</feature>
<dbReference type="GO" id="GO:0004519">
    <property type="term" value="F:endonuclease activity"/>
    <property type="evidence" value="ECO:0007669"/>
    <property type="project" value="UniProtKB-KW"/>
</dbReference>
<dbReference type="InterPro" id="IPR044946">
    <property type="entry name" value="Restrct_endonuc_typeI_TRD_sf"/>
</dbReference>
<accession>A0AAU8CDK5</accession>
<dbReference type="EC" id="3.1.21.-" evidence="6"/>
<sequence length="453" mass="51607">MSEDATLDEFMRANPEENNRSEWNESKLEGLLSELLTGGRPTGGGLDEGEYISIGGTQVNSEGYIDLHDLVYIPEDYFEKVKETQLQKHDILVVKDGANTGDVAIAWESDDRIVTNEHLFTLRADSSINPPYLFYFLLSHRGWKQINGTITGSAQEGINRGFTGKVDVQYPQLSEQRKIATVLYTVDRAIEKTSELIEQLERVKQGTRQDLLTSGVSEEGRLRRSPESVPEEYSDERRWTVPESWELKELSEVCSIQVGYAFKSDWYQDEGSVRVLRGANVGYGEPDWSETKYLEPDRVSEYEEYRLEAGDLIIGMDRPYTSSGFKISRLSEDDVPSLLVQRVGRFVPEACDPGYLHVVLSDWRYQKQVLRRAQGMDIPHISQTDILSPKIPIPSLDEQKRIADRYFSILERIDCEENLLRKYKTLKQGLMQDLLSGTVRTTDANIEIPEGIA</sequence>
<keyword evidence="6" id="KW-0255">Endonuclease</keyword>
<dbReference type="KEGG" id="hanx:ABSL23_03620"/>